<evidence type="ECO:0000313" key="2">
    <source>
        <dbReference type="Proteomes" id="UP000294835"/>
    </source>
</evidence>
<dbReference type="RefSeq" id="WP_132460388.1">
    <property type="nucleotide sequence ID" value="NZ_SLXP01000001.1"/>
</dbReference>
<dbReference type="Gene3D" id="3.40.50.150">
    <property type="entry name" value="Vaccinia Virus protein VP39"/>
    <property type="match status" value="1"/>
</dbReference>
<dbReference type="SUPFAM" id="SSF53335">
    <property type="entry name" value="S-adenosyl-L-methionine-dependent methyltransferases"/>
    <property type="match status" value="1"/>
</dbReference>
<comment type="caution">
    <text evidence="1">The sequence shown here is derived from an EMBL/GenBank/DDBJ whole genome shotgun (WGS) entry which is preliminary data.</text>
</comment>
<keyword evidence="2" id="KW-1185">Reference proteome</keyword>
<name>A0A4R2Q6D1_9RHOB</name>
<evidence type="ECO:0000313" key="1">
    <source>
        <dbReference type="EMBL" id="TCP44250.1"/>
    </source>
</evidence>
<protein>
    <recommendedName>
        <fullName evidence="3">Methyltransferase family protein</fullName>
    </recommendedName>
</protein>
<dbReference type="Proteomes" id="UP000294835">
    <property type="component" value="Unassembled WGS sequence"/>
</dbReference>
<dbReference type="InterPro" id="IPR029063">
    <property type="entry name" value="SAM-dependent_MTases_sf"/>
</dbReference>
<dbReference type="OrthoDB" id="5354021at2"/>
<reference evidence="1 2" key="1">
    <citation type="submission" date="2019-03" db="EMBL/GenBank/DDBJ databases">
        <title>Genomic Encyclopedia of Type Strains, Phase IV (KMG-IV): sequencing the most valuable type-strain genomes for metagenomic binning, comparative biology and taxonomic classification.</title>
        <authorList>
            <person name="Goeker M."/>
        </authorList>
    </citation>
    <scope>NUCLEOTIDE SEQUENCE [LARGE SCALE GENOMIC DNA]</scope>
    <source>
        <strain evidence="1 2">DSM 18063</strain>
    </source>
</reference>
<dbReference type="EMBL" id="SLXP01000001">
    <property type="protein sequence ID" value="TCP44250.1"/>
    <property type="molecule type" value="Genomic_DNA"/>
</dbReference>
<evidence type="ECO:0008006" key="3">
    <source>
        <dbReference type="Google" id="ProtNLM"/>
    </source>
</evidence>
<dbReference type="AlphaFoldDB" id="A0A4R2Q6D1"/>
<proteinExistence type="predicted"/>
<sequence>MALARIGTLWIGPALSWMEQLCLASFVEHGHEVTVFGYDPIENLPAGVRFERAEAILPGERILRHAKTGSPAYHADIFRLRMIRDTGMVWADTDAYCLRPWDQPETGHFHGWISDARPLVNNGVLGLPRDSATLAAMLAFTADPYPVPPWLSAEKRAELEARKAAGDPLHVSLMPWGVFGPEALSHFLRETGEIDHAFPGRVLYPVPFARAGITLRPNRRAEAEAMLTPDTLSIHFWGRRFRNIAGRMGGTPPEGSLVDHLLKRHRIDPAPTAHLMPPPPKATLDPGPAPDFSVFEDADVANMLLQRSETADVGAEIRAWMAGDDAPLMAHARAHRDRVLADVFEAARAACAGVVGALDAAPPQRLADIGCGYAFADLILHRRYGCDIVLIDIEDSDSRHFGMADTGAGYTSLSRARAFLETNGVPSDRITTLNPRRDDLSGIATPDAVISLLSCGYHYPVSTYESLFRDVLAAGGAVVLDIRKGSGGIPALKRMGATEILAKGPKHATVLVGQEDRLVRHA</sequence>
<dbReference type="Gene3D" id="3.90.550.20">
    <property type="match status" value="1"/>
</dbReference>
<gene>
    <name evidence="1" type="ORF">EV662_101342</name>
</gene>
<organism evidence="1 2">
    <name type="scientific">Rhodovulum marinum</name>
    <dbReference type="NCBI Taxonomy" id="320662"/>
    <lineage>
        <taxon>Bacteria</taxon>
        <taxon>Pseudomonadati</taxon>
        <taxon>Pseudomonadota</taxon>
        <taxon>Alphaproteobacteria</taxon>
        <taxon>Rhodobacterales</taxon>
        <taxon>Paracoccaceae</taxon>
        <taxon>Rhodovulum</taxon>
    </lineage>
</organism>
<accession>A0A4R2Q6D1</accession>